<organism evidence="1 2">
    <name type="scientific">Racocetra persica</name>
    <dbReference type="NCBI Taxonomy" id="160502"/>
    <lineage>
        <taxon>Eukaryota</taxon>
        <taxon>Fungi</taxon>
        <taxon>Fungi incertae sedis</taxon>
        <taxon>Mucoromycota</taxon>
        <taxon>Glomeromycotina</taxon>
        <taxon>Glomeromycetes</taxon>
        <taxon>Diversisporales</taxon>
        <taxon>Gigasporaceae</taxon>
        <taxon>Racocetra</taxon>
    </lineage>
</organism>
<gene>
    <name evidence="1" type="ORF">RPERSI_LOCUS34519</name>
</gene>
<accession>A0ACA9ST44</accession>
<reference evidence="1" key="1">
    <citation type="submission" date="2021-06" db="EMBL/GenBank/DDBJ databases">
        <authorList>
            <person name="Kallberg Y."/>
            <person name="Tangrot J."/>
            <person name="Rosling A."/>
        </authorList>
    </citation>
    <scope>NUCLEOTIDE SEQUENCE</scope>
    <source>
        <strain evidence="1">MA461A</strain>
    </source>
</reference>
<name>A0ACA9ST44_9GLOM</name>
<evidence type="ECO:0000313" key="1">
    <source>
        <dbReference type="EMBL" id="CAG8847188.1"/>
    </source>
</evidence>
<proteinExistence type="predicted"/>
<keyword evidence="2" id="KW-1185">Reference proteome</keyword>
<sequence>MLATKFSPTRIRTASISRSGRSRQRFVKNMNATKMLSPNIISIIQDSNFW</sequence>
<feature type="non-terminal residue" evidence="1">
    <location>
        <position position="50"/>
    </location>
</feature>
<dbReference type="Proteomes" id="UP000789920">
    <property type="component" value="Unassembled WGS sequence"/>
</dbReference>
<dbReference type="EMBL" id="CAJVQC010154712">
    <property type="protein sequence ID" value="CAG8847188.1"/>
    <property type="molecule type" value="Genomic_DNA"/>
</dbReference>
<protein>
    <submittedName>
        <fullName evidence="1">20558_t:CDS:1</fullName>
    </submittedName>
</protein>
<evidence type="ECO:0000313" key="2">
    <source>
        <dbReference type="Proteomes" id="UP000789920"/>
    </source>
</evidence>
<comment type="caution">
    <text evidence="1">The sequence shown here is derived from an EMBL/GenBank/DDBJ whole genome shotgun (WGS) entry which is preliminary data.</text>
</comment>